<feature type="domain" description="3-dehydroquinate synthase C-terminal" evidence="7">
    <location>
        <begin position="204"/>
        <end position="332"/>
    </location>
</feature>
<protein>
    <submittedName>
        <fullName evidence="8">3-dehydroquinate synthase</fullName>
    </submittedName>
</protein>
<dbReference type="Proteomes" id="UP001501207">
    <property type="component" value="Unassembled WGS sequence"/>
</dbReference>
<keyword evidence="9" id="KW-1185">Reference proteome</keyword>
<evidence type="ECO:0000256" key="4">
    <source>
        <dbReference type="ARBA" id="ARBA00023141"/>
    </source>
</evidence>
<dbReference type="PANTHER" id="PTHR43622:SF7">
    <property type="entry name" value="3-DEHYDROQUINATE SYNTHASE, CHLOROPLASTIC"/>
    <property type="match status" value="1"/>
</dbReference>
<evidence type="ECO:0000256" key="3">
    <source>
        <dbReference type="ARBA" id="ARBA00023027"/>
    </source>
</evidence>
<comment type="cofactor">
    <cofactor evidence="1">
        <name>NAD(+)</name>
        <dbReference type="ChEBI" id="CHEBI:57540"/>
    </cofactor>
</comment>
<organism evidence="8 9">
    <name type="scientific">Compostibacter hankyongensis</name>
    <dbReference type="NCBI Taxonomy" id="1007089"/>
    <lineage>
        <taxon>Bacteria</taxon>
        <taxon>Pseudomonadati</taxon>
        <taxon>Bacteroidota</taxon>
        <taxon>Chitinophagia</taxon>
        <taxon>Chitinophagales</taxon>
        <taxon>Chitinophagaceae</taxon>
        <taxon>Compostibacter</taxon>
    </lineage>
</organism>
<keyword evidence="5" id="KW-0456">Lyase</keyword>
<dbReference type="Pfam" id="PF01761">
    <property type="entry name" value="DHQ_synthase"/>
    <property type="match status" value="1"/>
</dbReference>
<evidence type="ECO:0000256" key="5">
    <source>
        <dbReference type="ARBA" id="ARBA00023239"/>
    </source>
</evidence>
<proteinExistence type="predicted"/>
<gene>
    <name evidence="8" type="ORF">GCM10023143_09120</name>
</gene>
<evidence type="ECO:0000259" key="7">
    <source>
        <dbReference type="Pfam" id="PF24621"/>
    </source>
</evidence>
<evidence type="ECO:0000256" key="2">
    <source>
        <dbReference type="ARBA" id="ARBA00022605"/>
    </source>
</evidence>
<reference evidence="9" key="1">
    <citation type="journal article" date="2019" name="Int. J. Syst. Evol. Microbiol.">
        <title>The Global Catalogue of Microorganisms (GCM) 10K type strain sequencing project: providing services to taxonomists for standard genome sequencing and annotation.</title>
        <authorList>
            <consortium name="The Broad Institute Genomics Platform"/>
            <consortium name="The Broad Institute Genome Sequencing Center for Infectious Disease"/>
            <person name="Wu L."/>
            <person name="Ma J."/>
        </authorList>
    </citation>
    <scope>NUCLEOTIDE SEQUENCE [LARGE SCALE GENOMIC DNA]</scope>
    <source>
        <strain evidence="9">JCM 17664</strain>
    </source>
</reference>
<dbReference type="InterPro" id="IPR030960">
    <property type="entry name" value="DHQS/DOIS_N"/>
</dbReference>
<name>A0ABP8FIL9_9BACT</name>
<dbReference type="Gene3D" id="1.20.1090.10">
    <property type="entry name" value="Dehydroquinate synthase-like - alpha domain"/>
    <property type="match status" value="1"/>
</dbReference>
<dbReference type="Pfam" id="PF24621">
    <property type="entry name" value="DHQS_C"/>
    <property type="match status" value="1"/>
</dbReference>
<comment type="caution">
    <text evidence="8">The sequence shown here is derived from an EMBL/GenBank/DDBJ whole genome shotgun (WGS) entry which is preliminary data.</text>
</comment>
<feature type="domain" description="3-dehydroquinate synthase N-terminal" evidence="6">
    <location>
        <begin position="90"/>
        <end position="202"/>
    </location>
</feature>
<keyword evidence="3" id="KW-0520">NAD</keyword>
<dbReference type="NCBIfam" id="NF004852">
    <property type="entry name" value="PRK06203.1"/>
    <property type="match status" value="1"/>
</dbReference>
<dbReference type="InterPro" id="IPR056179">
    <property type="entry name" value="DHQS_C"/>
</dbReference>
<accession>A0ABP8FIL9</accession>
<evidence type="ECO:0000313" key="9">
    <source>
        <dbReference type="Proteomes" id="UP001501207"/>
    </source>
</evidence>
<dbReference type="InterPro" id="IPR050071">
    <property type="entry name" value="Dehydroquinate_synthase"/>
</dbReference>
<sequence>MATGITVSERILQQEFTVRYRYPVFFTQHIFDPANACLRRFLEGDAGAAGRKVLCVLDGGMLAHHPGLEETIAAYLENIPGIRPAPVMPVLPGGEQVKNDPAFYEAVVTAVEKHGIDRHSWLLAVGGGSLLDMAGYAAAVAHRGIRHIRIPTTVLSQNDSGVGVKNGINCFGKKNFLGTFAPPAAVFNDGAFLSTLSMRDWRSGIAEAVKVALIRDPDFFSWLEAHADALVQRDETAMAGLVYRCAQLHLEHIAGGDPFEKGASRPLDYGHWSAHKLEQLTAFSLRHGEAVAIGMMLDVVYARLSGMLASADEQRIFDLMRRLGFSWYHPALEDPALLQGLEEFREHLGGMLTILLLRGIGRGEDVHTMDTARIKEAIQLLRTGDNGHFAAD</sequence>
<keyword evidence="2" id="KW-0028">Amino-acid biosynthesis</keyword>
<dbReference type="RefSeq" id="WP_344976069.1">
    <property type="nucleotide sequence ID" value="NZ_BAABFN010000001.1"/>
</dbReference>
<evidence type="ECO:0000313" key="8">
    <source>
        <dbReference type="EMBL" id="GAA4304568.1"/>
    </source>
</evidence>
<dbReference type="CDD" id="cd08198">
    <property type="entry name" value="DHQS-like"/>
    <property type="match status" value="1"/>
</dbReference>
<dbReference type="EMBL" id="BAABFN010000001">
    <property type="protein sequence ID" value="GAA4304568.1"/>
    <property type="molecule type" value="Genomic_DNA"/>
</dbReference>
<dbReference type="Gene3D" id="3.40.50.1970">
    <property type="match status" value="1"/>
</dbReference>
<evidence type="ECO:0000256" key="1">
    <source>
        <dbReference type="ARBA" id="ARBA00001911"/>
    </source>
</evidence>
<evidence type="ECO:0000259" key="6">
    <source>
        <dbReference type="Pfam" id="PF01761"/>
    </source>
</evidence>
<dbReference type="PANTHER" id="PTHR43622">
    <property type="entry name" value="3-DEHYDROQUINATE SYNTHASE"/>
    <property type="match status" value="1"/>
</dbReference>
<dbReference type="SUPFAM" id="SSF56796">
    <property type="entry name" value="Dehydroquinate synthase-like"/>
    <property type="match status" value="1"/>
</dbReference>
<keyword evidence="4" id="KW-0057">Aromatic amino acid biosynthesis</keyword>